<keyword evidence="4 8" id="KW-0812">Transmembrane</keyword>
<feature type="transmembrane region" description="Helical" evidence="8">
    <location>
        <begin position="199"/>
        <end position="224"/>
    </location>
</feature>
<name>A0ABV2AFX9_9EUKA</name>
<keyword evidence="5" id="KW-0029">Amino-acid transport</keyword>
<evidence type="ECO:0000256" key="3">
    <source>
        <dbReference type="ARBA" id="ARBA00022448"/>
    </source>
</evidence>
<dbReference type="PANTHER" id="PTHR22950">
    <property type="entry name" value="AMINO ACID TRANSPORTER"/>
    <property type="match status" value="1"/>
</dbReference>
<gene>
    <name evidence="10" type="ORF">MHBO_000536</name>
</gene>
<keyword evidence="3" id="KW-0813">Transport</keyword>
<evidence type="ECO:0000256" key="8">
    <source>
        <dbReference type="SAM" id="Phobius"/>
    </source>
</evidence>
<organism evidence="10 11">
    <name type="scientific">Bonamia ostreae</name>
    <dbReference type="NCBI Taxonomy" id="126728"/>
    <lineage>
        <taxon>Eukaryota</taxon>
        <taxon>Sar</taxon>
        <taxon>Rhizaria</taxon>
        <taxon>Endomyxa</taxon>
        <taxon>Ascetosporea</taxon>
        <taxon>Haplosporida</taxon>
        <taxon>Bonamia</taxon>
    </lineage>
</organism>
<comment type="caution">
    <text evidence="10">The sequence shown here is derived from an EMBL/GenBank/DDBJ whole genome shotgun (WGS) entry which is preliminary data.</text>
</comment>
<evidence type="ECO:0000256" key="4">
    <source>
        <dbReference type="ARBA" id="ARBA00022692"/>
    </source>
</evidence>
<evidence type="ECO:0000256" key="2">
    <source>
        <dbReference type="ARBA" id="ARBA00008066"/>
    </source>
</evidence>
<dbReference type="Pfam" id="PF01490">
    <property type="entry name" value="Aa_trans"/>
    <property type="match status" value="1"/>
</dbReference>
<evidence type="ECO:0000259" key="9">
    <source>
        <dbReference type="Pfam" id="PF01490"/>
    </source>
</evidence>
<evidence type="ECO:0000256" key="1">
    <source>
        <dbReference type="ARBA" id="ARBA00004141"/>
    </source>
</evidence>
<protein>
    <recommendedName>
        <fullName evidence="9">Amino acid transporter transmembrane domain-containing protein</fullName>
    </recommendedName>
</protein>
<comment type="subcellular location">
    <subcellularLocation>
        <location evidence="1">Membrane</location>
        <topology evidence="1">Multi-pass membrane protein</topology>
    </subcellularLocation>
</comment>
<dbReference type="Proteomes" id="UP001439008">
    <property type="component" value="Unassembled WGS sequence"/>
</dbReference>
<dbReference type="PANTHER" id="PTHR22950:SF458">
    <property type="entry name" value="SODIUM-COUPLED NEUTRAL AMINO ACID TRANSPORTER 11-RELATED"/>
    <property type="match status" value="1"/>
</dbReference>
<evidence type="ECO:0000313" key="10">
    <source>
        <dbReference type="EMBL" id="MES1918589.1"/>
    </source>
</evidence>
<evidence type="ECO:0000256" key="7">
    <source>
        <dbReference type="ARBA" id="ARBA00023136"/>
    </source>
</evidence>
<evidence type="ECO:0000256" key="5">
    <source>
        <dbReference type="ARBA" id="ARBA00022970"/>
    </source>
</evidence>
<accession>A0ABV2AFX9</accession>
<feature type="transmembrane region" description="Helical" evidence="8">
    <location>
        <begin position="244"/>
        <end position="267"/>
    </location>
</feature>
<dbReference type="EMBL" id="JBDODL010000089">
    <property type="protein sequence ID" value="MES1918589.1"/>
    <property type="molecule type" value="Genomic_DNA"/>
</dbReference>
<reference evidence="10 11" key="1">
    <citation type="journal article" date="2024" name="BMC Biol.">
        <title>Comparative genomics of Ascetosporea gives new insight into the evolutionary basis for animal parasitism in Rhizaria.</title>
        <authorList>
            <person name="Hiltunen Thoren M."/>
            <person name="Onut-Brannstrom I."/>
            <person name="Alfjorden A."/>
            <person name="Peckova H."/>
            <person name="Swords F."/>
            <person name="Hooper C."/>
            <person name="Holzer A.S."/>
            <person name="Bass D."/>
            <person name="Burki F."/>
        </authorList>
    </citation>
    <scope>NUCLEOTIDE SEQUENCE [LARGE SCALE GENOMIC DNA]</scope>
    <source>
        <strain evidence="10">20-A016</strain>
    </source>
</reference>
<feature type="transmembrane region" description="Helical" evidence="8">
    <location>
        <begin position="20"/>
        <end position="37"/>
    </location>
</feature>
<feature type="domain" description="Amino acid transporter transmembrane" evidence="9">
    <location>
        <begin position="14"/>
        <end position="255"/>
    </location>
</feature>
<feature type="transmembrane region" description="Helical" evidence="8">
    <location>
        <begin position="89"/>
        <end position="109"/>
    </location>
</feature>
<proteinExistence type="inferred from homology"/>
<keyword evidence="7 8" id="KW-0472">Membrane</keyword>
<feature type="transmembrane region" description="Helical" evidence="8">
    <location>
        <begin position="134"/>
        <end position="153"/>
    </location>
</feature>
<feature type="transmembrane region" description="Helical" evidence="8">
    <location>
        <begin position="165"/>
        <end position="187"/>
    </location>
</feature>
<evidence type="ECO:0000313" key="11">
    <source>
        <dbReference type="Proteomes" id="UP001439008"/>
    </source>
</evidence>
<keyword evidence="11" id="KW-1185">Reference proteome</keyword>
<comment type="similarity">
    <text evidence="2">Belongs to the amino acid/polyamine transporter 2 family.</text>
</comment>
<sequence length="277" mass="30544">MNSNSDVNFVDLKKIGIMRSTANLVNIILGSGVLYIPKALSQSGFYFGVFLLVLVSAMSAYISVELVKIAKKEKVNEYETLAERAGGTWLFYLTSVFCFLYSFGALMNYSELIKSSIESILENYWTTTQLKQHWVSIGITLALFSLVVTPLSLLRQLSMLSWTSILSVSTFCLLAIGVIIAGVRTFSQPTVPTNPSFSGIVAAFGTLSYSFVCTDSIFPVYLGLENPTQGRWNKVVISTVATIGGLYLIFSTACFFLIPVLVTIFTFKKGRFCFKLA</sequence>
<dbReference type="InterPro" id="IPR013057">
    <property type="entry name" value="AA_transpt_TM"/>
</dbReference>
<feature type="transmembrane region" description="Helical" evidence="8">
    <location>
        <begin position="44"/>
        <end position="64"/>
    </location>
</feature>
<evidence type="ECO:0000256" key="6">
    <source>
        <dbReference type="ARBA" id="ARBA00022989"/>
    </source>
</evidence>
<keyword evidence="6 8" id="KW-1133">Transmembrane helix</keyword>